<feature type="binding site" evidence="8">
    <location>
        <position position="66"/>
    </location>
    <ligand>
        <name>Zn(2+)</name>
        <dbReference type="ChEBI" id="CHEBI:29105"/>
        <label>1</label>
    </ligand>
</feature>
<gene>
    <name evidence="10" type="ORF">DXC78_03200</name>
    <name evidence="9" type="ORF">PND82_11425</name>
</gene>
<sequence length="373" mass="41520">MKKLIEIVKELTSIQGNVGYEENVISYIIDFTDNLNYEATVDNIGNISVHLTPENTGKKKVMFFAHSDEVGMMVRKIDSNGFIYCEKLGSLNPNCLAGLKMEIENDGKKFDAVIGVKSHHFSKVGSEDRKQKAAQDYFLDVGAKNREQVLEAGIDVGARVSYKSQFVQLLNNCVANKSMDDRALVAILLYTLQELDVNQIDCDLYFVFGVQEEFNTRGILPMARKINPDLAIGLDVTPATDSPDLLGYSEIKIGEGPALTYMNHHSRGTLAGIVPNNKLLKYIENLANEKSFQIQKEVATGILTETAYLSIENEKIIVANISLPTRYTHTPVEIISLIDLEQIGALIKSIAYSYNDCLNFGKHQDLKKKGGRK</sequence>
<evidence type="ECO:0000256" key="6">
    <source>
        <dbReference type="PIRNR" id="PIRNR001123"/>
    </source>
</evidence>
<dbReference type="SUPFAM" id="SSF53187">
    <property type="entry name" value="Zn-dependent exopeptidases"/>
    <property type="match status" value="1"/>
</dbReference>
<feature type="binding site" evidence="8">
    <location>
        <position position="180"/>
    </location>
    <ligand>
        <name>Zn(2+)</name>
        <dbReference type="ChEBI" id="CHEBI:29105"/>
        <label>2</label>
    </ligand>
</feature>
<comment type="similarity">
    <text evidence="1 6">Belongs to the peptidase M42 family.</text>
</comment>
<dbReference type="PIRSF" id="PIRSF001123">
    <property type="entry name" value="PepA_GA"/>
    <property type="match status" value="1"/>
</dbReference>
<keyword evidence="4 8" id="KW-0479">Metal-binding</keyword>
<dbReference type="InterPro" id="IPR008007">
    <property type="entry name" value="Peptidase_M42"/>
</dbReference>
<organism evidence="10 11">
    <name type="scientific">Faecalicoccus pleomorphus</name>
    <dbReference type="NCBI Taxonomy" id="1323"/>
    <lineage>
        <taxon>Bacteria</taxon>
        <taxon>Bacillati</taxon>
        <taxon>Bacillota</taxon>
        <taxon>Erysipelotrichia</taxon>
        <taxon>Erysipelotrichales</taxon>
        <taxon>Erysipelotrichaceae</taxon>
        <taxon>Faecalicoccus</taxon>
    </lineage>
</organism>
<keyword evidence="3" id="KW-0645">Protease</keyword>
<comment type="cofactor">
    <cofactor evidence="8">
        <name>a divalent metal cation</name>
        <dbReference type="ChEBI" id="CHEBI:60240"/>
    </cofactor>
    <text evidence="8">Binds 2 divalent metal cations per subunit.</text>
</comment>
<reference evidence="9" key="2">
    <citation type="submission" date="2023-01" db="EMBL/GenBank/DDBJ databases">
        <title>Human gut microbiome strain richness.</title>
        <authorList>
            <person name="Chen-Liaw A."/>
        </authorList>
    </citation>
    <scope>NUCLEOTIDE SEQUENCE</scope>
    <source>
        <strain evidence="9">D8_m1001271B151109d0_201107</strain>
    </source>
</reference>
<dbReference type="EMBL" id="QUSK01000005">
    <property type="protein sequence ID" value="RGD77523.1"/>
    <property type="molecule type" value="Genomic_DNA"/>
</dbReference>
<dbReference type="AlphaFoldDB" id="A0A3E3E8L6"/>
<dbReference type="Gene3D" id="3.40.630.10">
    <property type="entry name" value="Zn peptidases"/>
    <property type="match status" value="1"/>
</dbReference>
<keyword evidence="2" id="KW-0031">Aminopeptidase</keyword>
<dbReference type="Gene3D" id="2.40.30.40">
    <property type="entry name" value="Peptidase M42, domain 2"/>
    <property type="match status" value="1"/>
</dbReference>
<evidence type="ECO:0000256" key="2">
    <source>
        <dbReference type="ARBA" id="ARBA00022438"/>
    </source>
</evidence>
<dbReference type="GO" id="GO:0004177">
    <property type="term" value="F:aminopeptidase activity"/>
    <property type="evidence" value="ECO:0007669"/>
    <property type="project" value="UniProtKB-UniRule"/>
</dbReference>
<evidence type="ECO:0000256" key="5">
    <source>
        <dbReference type="ARBA" id="ARBA00022801"/>
    </source>
</evidence>
<dbReference type="PANTHER" id="PTHR32481">
    <property type="entry name" value="AMINOPEPTIDASE"/>
    <property type="match status" value="1"/>
</dbReference>
<dbReference type="EMBL" id="JAQLXO010000037">
    <property type="protein sequence ID" value="MDB7983422.1"/>
    <property type="molecule type" value="Genomic_DNA"/>
</dbReference>
<protein>
    <submittedName>
        <fullName evidence="10">M42 family peptidase</fullName>
    </submittedName>
</protein>
<dbReference type="Pfam" id="PF05343">
    <property type="entry name" value="Peptidase_M42"/>
    <property type="match status" value="1"/>
</dbReference>
<evidence type="ECO:0000313" key="11">
    <source>
        <dbReference type="Proteomes" id="UP000260721"/>
    </source>
</evidence>
<accession>A0A3E3E8L6</accession>
<dbReference type="Proteomes" id="UP000260721">
    <property type="component" value="Unassembled WGS sequence"/>
</dbReference>
<evidence type="ECO:0000313" key="10">
    <source>
        <dbReference type="EMBL" id="RGD77523.1"/>
    </source>
</evidence>
<proteinExistence type="inferred from homology"/>
<dbReference type="PANTHER" id="PTHR32481:SF12">
    <property type="entry name" value="AMINOPEPTIDASE SGCX-RELATED"/>
    <property type="match status" value="1"/>
</dbReference>
<dbReference type="GO" id="GO:0046872">
    <property type="term" value="F:metal ion binding"/>
    <property type="evidence" value="ECO:0007669"/>
    <property type="project" value="UniProtKB-UniRule"/>
</dbReference>
<feature type="binding site" evidence="8">
    <location>
        <position position="235"/>
    </location>
    <ligand>
        <name>Zn(2+)</name>
        <dbReference type="ChEBI" id="CHEBI:29105"/>
        <label>1</label>
    </ligand>
</feature>
<evidence type="ECO:0000256" key="3">
    <source>
        <dbReference type="ARBA" id="ARBA00022670"/>
    </source>
</evidence>
<dbReference type="InterPro" id="IPR023367">
    <property type="entry name" value="Peptidase_M42_dom2"/>
</dbReference>
<dbReference type="Proteomes" id="UP001212981">
    <property type="component" value="Unassembled WGS sequence"/>
</dbReference>
<dbReference type="RefSeq" id="WP_117445697.1">
    <property type="nucleotide sequence ID" value="NZ_CALCIP010000008.1"/>
</dbReference>
<evidence type="ECO:0000256" key="1">
    <source>
        <dbReference type="ARBA" id="ARBA00006272"/>
    </source>
</evidence>
<evidence type="ECO:0000313" key="9">
    <source>
        <dbReference type="EMBL" id="MDB7983422.1"/>
    </source>
</evidence>
<feature type="binding site" evidence="8">
    <location>
        <position position="329"/>
    </location>
    <ligand>
        <name>Zn(2+)</name>
        <dbReference type="ChEBI" id="CHEBI:29105"/>
        <label>2</label>
    </ligand>
</feature>
<feature type="binding site" evidence="8">
    <location>
        <position position="180"/>
    </location>
    <ligand>
        <name>Zn(2+)</name>
        <dbReference type="ChEBI" id="CHEBI:29105"/>
        <label>1</label>
    </ligand>
</feature>
<name>A0A3E3E8L6_9FIRM</name>
<reference evidence="10 11" key="1">
    <citation type="submission" date="2018-08" db="EMBL/GenBank/DDBJ databases">
        <title>A genome reference for cultivated species of the human gut microbiota.</title>
        <authorList>
            <person name="Zou Y."/>
            <person name="Xue W."/>
            <person name="Luo G."/>
        </authorList>
    </citation>
    <scope>NUCLEOTIDE SEQUENCE [LARGE SCALE GENOMIC DNA]</scope>
    <source>
        <strain evidence="10 11">TF08-11</strain>
    </source>
</reference>
<dbReference type="InterPro" id="IPR051464">
    <property type="entry name" value="Peptidase_M42_aminopept"/>
</dbReference>
<dbReference type="SUPFAM" id="SSF101821">
    <property type="entry name" value="Aminopeptidase/glucanase lid domain"/>
    <property type="match status" value="1"/>
</dbReference>
<dbReference type="GO" id="GO:0006508">
    <property type="term" value="P:proteolysis"/>
    <property type="evidence" value="ECO:0007669"/>
    <property type="project" value="UniProtKB-KW"/>
</dbReference>
<feature type="active site" description="Proton acceptor" evidence="7">
    <location>
        <position position="212"/>
    </location>
</feature>
<evidence type="ECO:0000256" key="7">
    <source>
        <dbReference type="PIRSR" id="PIRSR001123-1"/>
    </source>
</evidence>
<comment type="caution">
    <text evidence="10">The sequence shown here is derived from an EMBL/GenBank/DDBJ whole genome shotgun (WGS) entry which is preliminary data.</text>
</comment>
<evidence type="ECO:0000256" key="4">
    <source>
        <dbReference type="ARBA" id="ARBA00022723"/>
    </source>
</evidence>
<evidence type="ECO:0000256" key="8">
    <source>
        <dbReference type="PIRSR" id="PIRSR001123-2"/>
    </source>
</evidence>
<keyword evidence="5" id="KW-0378">Hydrolase</keyword>
<feature type="binding site" evidence="8">
    <location>
        <position position="213"/>
    </location>
    <ligand>
        <name>Zn(2+)</name>
        <dbReference type="ChEBI" id="CHEBI:29105"/>
        <label>2</label>
    </ligand>
</feature>